<accession>A0A2I1FVT1</accession>
<evidence type="ECO:0008006" key="3">
    <source>
        <dbReference type="Google" id="ProtNLM"/>
    </source>
</evidence>
<gene>
    <name evidence="1" type="ORF">RhiirA4_451482</name>
</gene>
<dbReference type="EMBL" id="LLXI01000030">
    <property type="protein sequence ID" value="PKY38481.1"/>
    <property type="molecule type" value="Genomic_DNA"/>
</dbReference>
<dbReference type="Proteomes" id="UP000234323">
    <property type="component" value="Unassembled WGS sequence"/>
</dbReference>
<protein>
    <recommendedName>
        <fullName evidence="3">Protein kinase domain-containing protein</fullName>
    </recommendedName>
</protein>
<name>A0A2I1FVT1_9GLOM</name>
<proteinExistence type="predicted"/>
<organism evidence="1 2">
    <name type="scientific">Rhizophagus irregularis</name>
    <dbReference type="NCBI Taxonomy" id="588596"/>
    <lineage>
        <taxon>Eukaryota</taxon>
        <taxon>Fungi</taxon>
        <taxon>Fungi incertae sedis</taxon>
        <taxon>Mucoromycota</taxon>
        <taxon>Glomeromycotina</taxon>
        <taxon>Glomeromycetes</taxon>
        <taxon>Glomerales</taxon>
        <taxon>Glomeraceae</taxon>
        <taxon>Rhizophagus</taxon>
    </lineage>
</organism>
<dbReference type="AlphaFoldDB" id="A0A2I1FVT1"/>
<sequence>METEFSKLNCSYCNKLLTEELWCEKCDPLRIMEGWTSENSDIDKFIIKDTMYHVRIKRYHVDEFPEWVVTPFDRFTDIKEIGEGGFAKYIPQLRLMLKIHWMISNNYGLRFYGLTKYPDYNDYNIC</sequence>
<comment type="caution">
    <text evidence="1">The sequence shown here is derived from an EMBL/GenBank/DDBJ whole genome shotgun (WGS) entry which is preliminary data.</text>
</comment>
<keyword evidence="2" id="KW-1185">Reference proteome</keyword>
<evidence type="ECO:0000313" key="2">
    <source>
        <dbReference type="Proteomes" id="UP000234323"/>
    </source>
</evidence>
<reference evidence="1 2" key="1">
    <citation type="submission" date="2015-10" db="EMBL/GenBank/DDBJ databases">
        <title>Genome analyses suggest a sexual origin of heterokaryosis in a supposedly ancient asexual fungus.</title>
        <authorList>
            <person name="Ropars J."/>
            <person name="Sedzielewska K."/>
            <person name="Noel J."/>
            <person name="Charron P."/>
            <person name="Farinelli L."/>
            <person name="Marton T."/>
            <person name="Kruger M."/>
            <person name="Pelin A."/>
            <person name="Brachmann A."/>
            <person name="Corradi N."/>
        </authorList>
    </citation>
    <scope>NUCLEOTIDE SEQUENCE [LARGE SCALE GENOMIC DNA]</scope>
    <source>
        <strain evidence="1 2">A4</strain>
    </source>
</reference>
<evidence type="ECO:0000313" key="1">
    <source>
        <dbReference type="EMBL" id="PKY38481.1"/>
    </source>
</evidence>